<evidence type="ECO:0000256" key="6">
    <source>
        <dbReference type="ARBA" id="ARBA00023163"/>
    </source>
</evidence>
<dbReference type="Proteomes" id="UP000283509">
    <property type="component" value="Unassembled WGS sequence"/>
</dbReference>
<dbReference type="EMBL" id="QCYY01002070">
    <property type="protein sequence ID" value="ROT73084.1"/>
    <property type="molecule type" value="Genomic_DNA"/>
</dbReference>
<comment type="caution">
    <text evidence="11">The sequence shown here is derived from an EMBL/GenBank/DDBJ whole genome shotgun (WGS) entry which is preliminary data.</text>
</comment>
<reference evidence="11 12" key="1">
    <citation type="submission" date="2018-04" db="EMBL/GenBank/DDBJ databases">
        <authorList>
            <person name="Zhang X."/>
            <person name="Yuan J."/>
            <person name="Li F."/>
            <person name="Xiang J."/>
        </authorList>
    </citation>
    <scope>NUCLEOTIDE SEQUENCE [LARGE SCALE GENOMIC DNA]</scope>
    <source>
        <tissue evidence="11">Muscle</tissue>
    </source>
</reference>
<dbReference type="InterPro" id="IPR036322">
    <property type="entry name" value="WD40_repeat_dom_sf"/>
</dbReference>
<dbReference type="PROSITE" id="PS50082">
    <property type="entry name" value="WD_REPEATS_2"/>
    <property type="match status" value="4"/>
</dbReference>
<evidence type="ECO:0000313" key="12">
    <source>
        <dbReference type="Proteomes" id="UP000283509"/>
    </source>
</evidence>
<dbReference type="AlphaFoldDB" id="A0A3R7MCW2"/>
<organism evidence="11 12">
    <name type="scientific">Penaeus vannamei</name>
    <name type="common">Whiteleg shrimp</name>
    <name type="synonym">Litopenaeus vannamei</name>
    <dbReference type="NCBI Taxonomy" id="6689"/>
    <lineage>
        <taxon>Eukaryota</taxon>
        <taxon>Metazoa</taxon>
        <taxon>Ecdysozoa</taxon>
        <taxon>Arthropoda</taxon>
        <taxon>Crustacea</taxon>
        <taxon>Multicrustacea</taxon>
        <taxon>Malacostraca</taxon>
        <taxon>Eumalacostraca</taxon>
        <taxon>Eucarida</taxon>
        <taxon>Decapoda</taxon>
        <taxon>Dendrobranchiata</taxon>
        <taxon>Penaeoidea</taxon>
        <taxon>Penaeidae</taxon>
        <taxon>Penaeus</taxon>
    </lineage>
</organism>
<dbReference type="PROSITE" id="PS00678">
    <property type="entry name" value="WD_REPEATS_1"/>
    <property type="match status" value="2"/>
</dbReference>
<dbReference type="CDD" id="cd08044">
    <property type="entry name" value="TAF5_NTD2"/>
    <property type="match status" value="1"/>
</dbReference>
<evidence type="ECO:0000259" key="10">
    <source>
        <dbReference type="Pfam" id="PF04494"/>
    </source>
</evidence>
<keyword evidence="7" id="KW-0539">Nucleus</keyword>
<name>A0A3R7MCW2_PENVA</name>
<dbReference type="Gene3D" id="2.130.10.10">
    <property type="entry name" value="YVTN repeat-like/Quinoprotein amine dehydrogenase"/>
    <property type="match status" value="2"/>
</dbReference>
<dbReference type="InterPro" id="IPR019775">
    <property type="entry name" value="WD40_repeat_CS"/>
</dbReference>
<keyword evidence="5" id="KW-0805">Transcription regulation</keyword>
<evidence type="ECO:0000256" key="1">
    <source>
        <dbReference type="ARBA" id="ARBA00004123"/>
    </source>
</evidence>
<dbReference type="InterPro" id="IPR001680">
    <property type="entry name" value="WD40_rpt"/>
</dbReference>
<feature type="repeat" description="WD" evidence="8">
    <location>
        <begin position="503"/>
        <end position="544"/>
    </location>
</feature>
<evidence type="ECO:0000256" key="9">
    <source>
        <dbReference type="SAM" id="MobiDB-lite"/>
    </source>
</evidence>
<evidence type="ECO:0000256" key="3">
    <source>
        <dbReference type="ARBA" id="ARBA00022574"/>
    </source>
</evidence>
<dbReference type="GO" id="GO:0016251">
    <property type="term" value="F:RNA polymerase II general transcription initiation factor activity"/>
    <property type="evidence" value="ECO:0007669"/>
    <property type="project" value="TreeGrafter"/>
</dbReference>
<dbReference type="PANTHER" id="PTHR19879">
    <property type="entry name" value="TRANSCRIPTION INITIATION FACTOR TFIID"/>
    <property type="match status" value="1"/>
</dbReference>
<dbReference type="PRINTS" id="PR00320">
    <property type="entry name" value="GPROTEINBRPT"/>
</dbReference>
<keyword evidence="6" id="KW-0804">Transcription</keyword>
<dbReference type="Gene3D" id="1.25.40.500">
    <property type="entry name" value="TFIID subunit TAF5, NTD2 domain"/>
    <property type="match status" value="1"/>
</dbReference>
<gene>
    <name evidence="11" type="ORF">C7M84_008507</name>
</gene>
<comment type="subcellular location">
    <subcellularLocation>
        <location evidence="1">Nucleus</location>
    </subcellularLocation>
</comment>
<sequence length="653" mass="70717">MRKVRTEKVMAHVSDYLKRRNLESGGPGGSVTLTEQQVGILGLVSPSAPNTFTFSTTSTQHTHVDHQYVRLKSWMMEASEPCRSELSQVLFPLFVHLYLELVAATGRQAANKFFKKHYQVFLVNRDYENTLSQVVSASSINSSGDMNSSPVIQNLKSGKYLVRLSELTLNYFLRYLKSSENPTLLQIFNTYIEVEVDESGAGSSGAVFRGPDLNTSTSTTLVNGHTPDSLSSDASAYAADGMDCSPEELRKVKDIMARVRSAQPTAPSLCVYTVTNAYNGLSCANVNAEGQLLSCGFEDSVIKLWKLTPPLHDIGFGKKKTVVGPRGGISHTLLACDDSRIEDSGERDEDDKEEEATATELRNGGRRRNRGGELFALRGHSGPVLDTAFSHDSNYLLSVSEDCSMRLWDLNNGNAVALYRGHSYPVWCVAVAPLTMYVATGSYDTTARLWSTDATYPLRTFSGHTRAVDCVAFHPNGTYLATGSCDRSIRLWQVTDGDAARILLHHKSAINTMSFSPNGKYLASGSEDGTVVVWDLAGGRVMTEISSSNQVNSGNTGSGTPHQDSIMNVCWSTDSSLLVSASSDGCVRTSHLKQTPASNDGTNSWELNEVGQVQCSGSTNGGSGNNGASGVLLHTSLTSHNYLTSVIALDVER</sequence>
<dbReference type="PANTHER" id="PTHR19879:SF7">
    <property type="entry name" value="PROTEASOMAL ATPASE-ASSOCIATED FACTOR 1"/>
    <property type="match status" value="1"/>
</dbReference>
<dbReference type="PROSITE" id="PS50294">
    <property type="entry name" value="WD_REPEATS_REGION"/>
    <property type="match status" value="4"/>
</dbReference>
<evidence type="ECO:0000256" key="4">
    <source>
        <dbReference type="ARBA" id="ARBA00022737"/>
    </source>
</evidence>
<dbReference type="SUPFAM" id="SSF160897">
    <property type="entry name" value="Taf5 N-terminal domain-like"/>
    <property type="match status" value="1"/>
</dbReference>
<dbReference type="STRING" id="6689.A0A3R7MCW2"/>
<dbReference type="SUPFAM" id="SSF50978">
    <property type="entry name" value="WD40 repeat-like"/>
    <property type="match status" value="1"/>
</dbReference>
<keyword evidence="12" id="KW-1185">Reference proteome</keyword>
<dbReference type="InterPro" id="IPR020472">
    <property type="entry name" value="WD40_PAC1"/>
</dbReference>
<dbReference type="Pfam" id="PF04494">
    <property type="entry name" value="TFIID_NTD2"/>
    <property type="match status" value="1"/>
</dbReference>
<feature type="region of interest" description="Disordered" evidence="9">
    <location>
        <begin position="340"/>
        <end position="367"/>
    </location>
</feature>
<feature type="repeat" description="WD" evidence="8">
    <location>
        <begin position="377"/>
        <end position="418"/>
    </location>
</feature>
<dbReference type="Pfam" id="PF00400">
    <property type="entry name" value="WD40"/>
    <property type="match status" value="5"/>
</dbReference>
<feature type="repeat" description="WD" evidence="8">
    <location>
        <begin position="461"/>
        <end position="502"/>
    </location>
</feature>
<feature type="domain" description="TFIID subunit TAF5 NTD2" evidence="10">
    <location>
        <begin position="60"/>
        <end position="192"/>
    </location>
</feature>
<dbReference type="OrthoDB" id="10266330at2759"/>
<protein>
    <recommendedName>
        <fullName evidence="10">TFIID subunit TAF5 NTD2 domain-containing protein</fullName>
    </recommendedName>
</protein>
<feature type="repeat" description="WD" evidence="8">
    <location>
        <begin position="419"/>
        <end position="460"/>
    </location>
</feature>
<feature type="compositionally biased region" description="Acidic residues" evidence="9">
    <location>
        <begin position="345"/>
        <end position="357"/>
    </location>
</feature>
<keyword evidence="4" id="KW-0677">Repeat</keyword>
<evidence type="ECO:0000256" key="7">
    <source>
        <dbReference type="ARBA" id="ARBA00023242"/>
    </source>
</evidence>
<dbReference type="InterPro" id="IPR037264">
    <property type="entry name" value="TFIID_NTD2_sf"/>
</dbReference>
<dbReference type="GO" id="GO:0006367">
    <property type="term" value="P:transcription initiation at RNA polymerase II promoter"/>
    <property type="evidence" value="ECO:0007669"/>
    <property type="project" value="TreeGrafter"/>
</dbReference>
<evidence type="ECO:0000256" key="8">
    <source>
        <dbReference type="PROSITE-ProRule" id="PRU00221"/>
    </source>
</evidence>
<dbReference type="CDD" id="cd00200">
    <property type="entry name" value="WD40"/>
    <property type="match status" value="1"/>
</dbReference>
<reference evidence="11 12" key="2">
    <citation type="submission" date="2019-01" db="EMBL/GenBank/DDBJ databases">
        <title>The decoding of complex shrimp genome reveals the adaptation for benthos swimmer, frequently molting mechanism and breeding impact on genome.</title>
        <authorList>
            <person name="Sun Y."/>
            <person name="Gao Y."/>
            <person name="Yu Y."/>
        </authorList>
    </citation>
    <scope>NUCLEOTIDE SEQUENCE [LARGE SCALE GENOMIC DNA]</scope>
    <source>
        <tissue evidence="11">Muscle</tissue>
    </source>
</reference>
<proteinExistence type="inferred from homology"/>
<comment type="similarity">
    <text evidence="2">Belongs to the WD repeat TAF5 family.</text>
</comment>
<dbReference type="GO" id="GO:0005669">
    <property type="term" value="C:transcription factor TFIID complex"/>
    <property type="evidence" value="ECO:0007669"/>
    <property type="project" value="TreeGrafter"/>
</dbReference>
<dbReference type="SMART" id="SM00320">
    <property type="entry name" value="WD40"/>
    <property type="match status" value="6"/>
</dbReference>
<dbReference type="InterPro" id="IPR015943">
    <property type="entry name" value="WD40/YVTN_repeat-like_dom_sf"/>
</dbReference>
<evidence type="ECO:0000313" key="11">
    <source>
        <dbReference type="EMBL" id="ROT73084.1"/>
    </source>
</evidence>
<accession>A0A3R7MCW2</accession>
<evidence type="ECO:0000256" key="5">
    <source>
        <dbReference type="ARBA" id="ARBA00023015"/>
    </source>
</evidence>
<dbReference type="InterPro" id="IPR007582">
    <property type="entry name" value="TFIID_NTD2"/>
</dbReference>
<evidence type="ECO:0000256" key="2">
    <source>
        <dbReference type="ARBA" id="ARBA00009435"/>
    </source>
</evidence>
<keyword evidence="3 8" id="KW-0853">WD repeat</keyword>